<keyword evidence="2" id="KW-1185">Reference proteome</keyword>
<sequence length="73" mass="8490">PAFPERDAFSWNTIIAAYRRHGFPSRSIDTVPHEATDRCPPDQFTFASMQRMDDHDLISSPMPAYFSQLQFRL</sequence>
<reference evidence="1 2" key="1">
    <citation type="journal article" date="2021" name="Nat. Plants">
        <title>The Taxus genome provides insights into paclitaxel biosynthesis.</title>
        <authorList>
            <person name="Xiong X."/>
            <person name="Gou J."/>
            <person name="Liao Q."/>
            <person name="Li Y."/>
            <person name="Zhou Q."/>
            <person name="Bi G."/>
            <person name="Li C."/>
            <person name="Du R."/>
            <person name="Wang X."/>
            <person name="Sun T."/>
            <person name="Guo L."/>
            <person name="Liang H."/>
            <person name="Lu P."/>
            <person name="Wu Y."/>
            <person name="Zhang Z."/>
            <person name="Ro D.K."/>
            <person name="Shang Y."/>
            <person name="Huang S."/>
            <person name="Yan J."/>
        </authorList>
    </citation>
    <scope>NUCLEOTIDE SEQUENCE [LARGE SCALE GENOMIC DNA]</scope>
    <source>
        <strain evidence="1">Ta-2019</strain>
    </source>
</reference>
<name>A0AA38BMQ9_TAXCH</name>
<evidence type="ECO:0000313" key="1">
    <source>
        <dbReference type="EMBL" id="KAH9287585.1"/>
    </source>
</evidence>
<proteinExistence type="predicted"/>
<organism evidence="1 2">
    <name type="scientific">Taxus chinensis</name>
    <name type="common">Chinese yew</name>
    <name type="synonym">Taxus wallichiana var. chinensis</name>
    <dbReference type="NCBI Taxonomy" id="29808"/>
    <lineage>
        <taxon>Eukaryota</taxon>
        <taxon>Viridiplantae</taxon>
        <taxon>Streptophyta</taxon>
        <taxon>Embryophyta</taxon>
        <taxon>Tracheophyta</taxon>
        <taxon>Spermatophyta</taxon>
        <taxon>Pinopsida</taxon>
        <taxon>Pinidae</taxon>
        <taxon>Conifers II</taxon>
        <taxon>Cupressales</taxon>
        <taxon>Taxaceae</taxon>
        <taxon>Taxus</taxon>
    </lineage>
</organism>
<protein>
    <submittedName>
        <fullName evidence="1">Uncharacterized protein</fullName>
    </submittedName>
</protein>
<accession>A0AA38BMQ9</accession>
<comment type="caution">
    <text evidence="1">The sequence shown here is derived from an EMBL/GenBank/DDBJ whole genome shotgun (WGS) entry which is preliminary data.</text>
</comment>
<evidence type="ECO:0000313" key="2">
    <source>
        <dbReference type="Proteomes" id="UP000824469"/>
    </source>
</evidence>
<gene>
    <name evidence="1" type="ORF">KI387_031702</name>
</gene>
<feature type="non-terminal residue" evidence="1">
    <location>
        <position position="1"/>
    </location>
</feature>
<dbReference type="EMBL" id="JAHRHJ020003813">
    <property type="protein sequence ID" value="KAH9287585.1"/>
    <property type="molecule type" value="Genomic_DNA"/>
</dbReference>
<dbReference type="Proteomes" id="UP000824469">
    <property type="component" value="Unassembled WGS sequence"/>
</dbReference>
<dbReference type="AlphaFoldDB" id="A0AA38BMQ9"/>